<organism evidence="1 2">
    <name type="scientific">Ostreobium quekettii</name>
    <dbReference type="NCBI Taxonomy" id="121088"/>
    <lineage>
        <taxon>Eukaryota</taxon>
        <taxon>Viridiplantae</taxon>
        <taxon>Chlorophyta</taxon>
        <taxon>core chlorophytes</taxon>
        <taxon>Ulvophyceae</taxon>
        <taxon>TCBD clade</taxon>
        <taxon>Bryopsidales</taxon>
        <taxon>Ostreobineae</taxon>
        <taxon>Ostreobiaceae</taxon>
        <taxon>Ostreobium</taxon>
    </lineage>
</organism>
<reference evidence="1" key="1">
    <citation type="submission" date="2020-12" db="EMBL/GenBank/DDBJ databases">
        <authorList>
            <person name="Iha C."/>
        </authorList>
    </citation>
    <scope>NUCLEOTIDE SEQUENCE</scope>
</reference>
<evidence type="ECO:0000313" key="2">
    <source>
        <dbReference type="Proteomes" id="UP000708148"/>
    </source>
</evidence>
<feature type="non-terminal residue" evidence="1">
    <location>
        <position position="55"/>
    </location>
</feature>
<feature type="non-terminal residue" evidence="1">
    <location>
        <position position="1"/>
    </location>
</feature>
<gene>
    <name evidence="1" type="ORF">OSTQU699_LOCUS281</name>
</gene>
<name>A0A8S1IJX8_9CHLO</name>
<dbReference type="Proteomes" id="UP000708148">
    <property type="component" value="Unassembled WGS sequence"/>
</dbReference>
<accession>A0A8S1IJX8</accession>
<dbReference type="AlphaFoldDB" id="A0A8S1IJX8"/>
<evidence type="ECO:0000313" key="1">
    <source>
        <dbReference type="EMBL" id="CAD7694917.1"/>
    </source>
</evidence>
<dbReference type="EMBL" id="CAJHUC010000282">
    <property type="protein sequence ID" value="CAD7694917.1"/>
    <property type="molecule type" value="Genomic_DNA"/>
</dbReference>
<keyword evidence="2" id="KW-1185">Reference proteome</keyword>
<proteinExistence type="predicted"/>
<protein>
    <submittedName>
        <fullName evidence="1">Uncharacterized protein</fullName>
    </submittedName>
</protein>
<comment type="caution">
    <text evidence="1">The sequence shown here is derived from an EMBL/GenBank/DDBJ whole genome shotgun (WGS) entry which is preliminary data.</text>
</comment>
<sequence length="55" mass="6063">KLASEVEGLRKEVVKLQADKVNSDERAEDEVTKSREVISLLVKHLSGFLTNPAGQ</sequence>